<organism evidence="1 2">
    <name type="scientific">Camellia lanceoleosa</name>
    <dbReference type="NCBI Taxonomy" id="1840588"/>
    <lineage>
        <taxon>Eukaryota</taxon>
        <taxon>Viridiplantae</taxon>
        <taxon>Streptophyta</taxon>
        <taxon>Embryophyta</taxon>
        <taxon>Tracheophyta</taxon>
        <taxon>Spermatophyta</taxon>
        <taxon>Magnoliopsida</taxon>
        <taxon>eudicotyledons</taxon>
        <taxon>Gunneridae</taxon>
        <taxon>Pentapetalae</taxon>
        <taxon>asterids</taxon>
        <taxon>Ericales</taxon>
        <taxon>Theaceae</taxon>
        <taxon>Camellia</taxon>
    </lineage>
</organism>
<evidence type="ECO:0000313" key="1">
    <source>
        <dbReference type="EMBL" id="KAI7999315.1"/>
    </source>
</evidence>
<dbReference type="EMBL" id="CM045765">
    <property type="protein sequence ID" value="KAI7999315.1"/>
    <property type="molecule type" value="Genomic_DNA"/>
</dbReference>
<evidence type="ECO:0000313" key="2">
    <source>
        <dbReference type="Proteomes" id="UP001060215"/>
    </source>
</evidence>
<gene>
    <name evidence="1" type="ORF">LOK49_LG09G00235</name>
</gene>
<sequence length="448" mass="49861">MATHGKQEELVLSLLREVPETENHMLAGKNDVGNTILHDAATSNKLILTAREMLRRVPALLHEHNRSGETALARAARSGETALARAARYGKMEMFKFLDGEVKRTFTSDGKEEDGEEGHIGFYRRDDKSTILHGAVYSEHFGVSTEEASTTEAVPLWEAIRGKNQKYQSAVRLAKFLIERDTSWEATETVLDMGISKTHKYGVASISSVQLRVKKISTIHFTRHLNKKGQTADRLFAENNIKHRTEAKEWLKRTSENCSIVTVLISTVAFAAAYTVPGGPNQSTGYPLLLNQPFFVIFALTGVLSLTFALTSVITFLSILTSSFRLSDFKQSLPQKLMLGITLLILSVSMMMLAFAATVILLIRNKQEWTRIALYSMAFFPVSIFALTYLPIYTQLMKSFAYTLKKIGVAPSLFNGGILRSWVAKSFKSGRKSKASNSSALQISHDHV</sequence>
<dbReference type="Proteomes" id="UP001060215">
    <property type="component" value="Chromosome 8"/>
</dbReference>
<reference evidence="1 2" key="1">
    <citation type="journal article" date="2022" name="Plant J.">
        <title>Chromosome-level genome of Camellia lanceoleosa provides a valuable resource for understanding genome evolution and self-incompatibility.</title>
        <authorList>
            <person name="Gong W."/>
            <person name="Xiao S."/>
            <person name="Wang L."/>
            <person name="Liao Z."/>
            <person name="Chang Y."/>
            <person name="Mo W."/>
            <person name="Hu G."/>
            <person name="Li W."/>
            <person name="Zhao G."/>
            <person name="Zhu H."/>
            <person name="Hu X."/>
            <person name="Ji K."/>
            <person name="Xiang X."/>
            <person name="Song Q."/>
            <person name="Yuan D."/>
            <person name="Jin S."/>
            <person name="Zhang L."/>
        </authorList>
    </citation>
    <scope>NUCLEOTIDE SEQUENCE [LARGE SCALE GENOMIC DNA]</scope>
    <source>
        <strain evidence="1">SQ_2022a</strain>
    </source>
</reference>
<name>A0ACC0GE29_9ERIC</name>
<keyword evidence="2" id="KW-1185">Reference proteome</keyword>
<comment type="caution">
    <text evidence="1">The sequence shown here is derived from an EMBL/GenBank/DDBJ whole genome shotgun (WGS) entry which is preliminary data.</text>
</comment>
<proteinExistence type="predicted"/>
<accession>A0ACC0GE29</accession>
<protein>
    <submittedName>
        <fullName evidence="1">Ankyrin repeat-containing protein ITN1</fullName>
    </submittedName>
</protein>